<feature type="binding site" evidence="9">
    <location>
        <begin position="1804"/>
        <end position="1810"/>
    </location>
    <ligand>
        <name>FAD</name>
        <dbReference type="ChEBI" id="CHEBI:57692"/>
    </ligand>
</feature>
<dbReference type="InterPro" id="IPR016167">
    <property type="entry name" value="FAD-bd_PCMH_sub1"/>
</dbReference>
<dbReference type="Gene3D" id="1.10.45.10">
    <property type="entry name" value="Vanillyl-alcohol Oxidase, Chain A, domain 4"/>
    <property type="match status" value="1"/>
</dbReference>
<proteinExistence type="inferred from homology"/>
<protein>
    <recommendedName>
        <fullName evidence="3">alkylglycerone-phosphate synthase</fullName>
        <ecNumber evidence="3">2.5.1.26</ecNumber>
    </recommendedName>
    <alternativeName>
        <fullName evidence="6">Alkylglycerone-phosphate synthase</fullName>
    </alternativeName>
</protein>
<feature type="domain" description="FAD-binding PCMH-type" evidence="12">
    <location>
        <begin position="1621"/>
        <end position="1820"/>
    </location>
</feature>
<evidence type="ECO:0000256" key="9">
    <source>
        <dbReference type="PIRSR" id="PIRSR625650-3"/>
    </source>
</evidence>
<dbReference type="InterPro" id="IPR015424">
    <property type="entry name" value="PyrdxlP-dep_Trfase"/>
</dbReference>
<dbReference type="GO" id="GO:0005777">
    <property type="term" value="C:peroxisome"/>
    <property type="evidence" value="ECO:0007669"/>
    <property type="project" value="UniProtKB-ARBA"/>
</dbReference>
<feature type="transmembrane region" description="Helical" evidence="11">
    <location>
        <begin position="7"/>
        <end position="30"/>
    </location>
</feature>
<feature type="binding site" evidence="8">
    <location>
        <position position="1954"/>
    </location>
    <ligand>
        <name>substrate</name>
    </ligand>
</feature>
<dbReference type="SUPFAM" id="SSF69593">
    <property type="entry name" value="Glycerol-3-phosphate (1)-acyltransferase"/>
    <property type="match status" value="1"/>
</dbReference>
<feature type="transmembrane region" description="Helical" evidence="11">
    <location>
        <begin position="558"/>
        <end position="579"/>
    </location>
</feature>
<accession>A0A813C5V7</accession>
<dbReference type="Gene3D" id="3.30.70.3450">
    <property type="match status" value="1"/>
</dbReference>
<gene>
    <name evidence="13" type="primary">ads-1</name>
    <name evidence="13" type="ORF">SNEC2469_LOCUS33435</name>
</gene>
<evidence type="ECO:0000259" key="12">
    <source>
        <dbReference type="PROSITE" id="PS51387"/>
    </source>
</evidence>
<evidence type="ECO:0000256" key="8">
    <source>
        <dbReference type="PIRSR" id="PIRSR625650-2"/>
    </source>
</evidence>
<evidence type="ECO:0000313" key="13">
    <source>
        <dbReference type="EMBL" id="CAE7939218.1"/>
    </source>
</evidence>
<comment type="caution">
    <text evidence="13">The sequence shown here is derived from an EMBL/GenBank/DDBJ whole genome shotgun (WGS) entry which is preliminary data.</text>
</comment>
<dbReference type="InterPro" id="IPR015422">
    <property type="entry name" value="PyrdxlP-dep_Trfase_small"/>
</dbReference>
<dbReference type="EC" id="2.5.1.26" evidence="3"/>
<dbReference type="InterPro" id="IPR006094">
    <property type="entry name" value="Oxid_FAD_bind_N"/>
</dbReference>
<keyword evidence="4" id="KW-0285">Flavoprotein</keyword>
<dbReference type="Gene3D" id="3.40.50.720">
    <property type="entry name" value="NAD(P)-binding Rossmann-like Domain"/>
    <property type="match status" value="1"/>
</dbReference>
<evidence type="ECO:0000256" key="2">
    <source>
        <dbReference type="ARBA" id="ARBA00008000"/>
    </source>
</evidence>
<feature type="active site" description="Proton donor/acceptor" evidence="7">
    <location>
        <position position="2017"/>
    </location>
</feature>
<evidence type="ECO:0000256" key="3">
    <source>
        <dbReference type="ARBA" id="ARBA00012385"/>
    </source>
</evidence>
<dbReference type="Gene3D" id="3.30.465.10">
    <property type="match status" value="1"/>
</dbReference>
<dbReference type="InterPro" id="IPR016169">
    <property type="entry name" value="FAD-bd_PCMH_sub2"/>
</dbReference>
<dbReference type="SUPFAM" id="SSF53383">
    <property type="entry name" value="PLP-dependent transferases"/>
    <property type="match status" value="1"/>
</dbReference>
<dbReference type="InterPro" id="IPR015421">
    <property type="entry name" value="PyrdxlP-dep_Trfase_major"/>
</dbReference>
<evidence type="ECO:0000256" key="10">
    <source>
        <dbReference type="PIRSR" id="PIRSR625650-4"/>
    </source>
</evidence>
<keyword evidence="5 9" id="KW-0274">FAD</keyword>
<feature type="transmembrane region" description="Helical" evidence="11">
    <location>
        <begin position="498"/>
        <end position="520"/>
    </location>
</feature>
<dbReference type="InterPro" id="IPR004113">
    <property type="entry name" value="FAD-bd_oxidored_4_C"/>
</dbReference>
<dbReference type="SMART" id="SM00563">
    <property type="entry name" value="PlsC"/>
    <property type="match status" value="1"/>
</dbReference>
<dbReference type="Gene3D" id="3.90.1150.10">
    <property type="entry name" value="Aspartate Aminotransferase, domain 1"/>
    <property type="match status" value="1"/>
</dbReference>
<dbReference type="InterPro" id="IPR000653">
    <property type="entry name" value="DegT/StrS_aminotransferase"/>
</dbReference>
<dbReference type="InterPro" id="IPR013120">
    <property type="entry name" value="FAR_NAD-bd"/>
</dbReference>
<evidence type="ECO:0000256" key="4">
    <source>
        <dbReference type="ARBA" id="ARBA00022630"/>
    </source>
</evidence>
<name>A0A813C5V7_9DINO</name>
<dbReference type="PANTHER" id="PTHR46568:SF1">
    <property type="entry name" value="ALKYLDIHYDROXYACETONEPHOSPHATE SYNTHASE, PEROXISOMAL"/>
    <property type="match status" value="1"/>
</dbReference>
<evidence type="ECO:0000256" key="6">
    <source>
        <dbReference type="ARBA" id="ARBA00031574"/>
    </source>
</evidence>
<keyword evidence="11" id="KW-0472">Membrane</keyword>
<dbReference type="SUPFAM" id="SSF55103">
    <property type="entry name" value="FAD-linked oxidases, C-terminal domain"/>
    <property type="match status" value="1"/>
</dbReference>
<organism evidence="13 14">
    <name type="scientific">Symbiodinium necroappetens</name>
    <dbReference type="NCBI Taxonomy" id="1628268"/>
    <lineage>
        <taxon>Eukaryota</taxon>
        <taxon>Sar</taxon>
        <taxon>Alveolata</taxon>
        <taxon>Dinophyceae</taxon>
        <taxon>Suessiales</taxon>
        <taxon>Symbiodiniaceae</taxon>
        <taxon>Symbiodinium</taxon>
    </lineage>
</organism>
<dbReference type="Pfam" id="PF01565">
    <property type="entry name" value="FAD_binding_4"/>
    <property type="match status" value="1"/>
</dbReference>
<dbReference type="OrthoDB" id="5332616at2759"/>
<comment type="pathway">
    <text evidence="1">Glycerolipid metabolism; ether lipid biosynthesis.</text>
</comment>
<dbReference type="InterPro" id="IPR016164">
    <property type="entry name" value="FAD-linked_Oxase-like_C"/>
</dbReference>
<evidence type="ECO:0000256" key="5">
    <source>
        <dbReference type="ARBA" id="ARBA00022827"/>
    </source>
</evidence>
<dbReference type="GO" id="GO:0008609">
    <property type="term" value="F:alkylglycerone-phosphate synthase activity"/>
    <property type="evidence" value="ECO:0007669"/>
    <property type="project" value="UniProtKB-EC"/>
</dbReference>
<feature type="binding site" evidence="9">
    <location>
        <begin position="1728"/>
        <end position="1734"/>
    </location>
    <ligand>
        <name>FAD</name>
        <dbReference type="ChEBI" id="CHEBI:57692"/>
    </ligand>
</feature>
<dbReference type="InterPro" id="IPR016166">
    <property type="entry name" value="FAD-bd_PCMH"/>
</dbReference>
<dbReference type="InterPro" id="IPR025650">
    <property type="entry name" value="Alkyl-DHAP_Synthase"/>
</dbReference>
<dbReference type="EMBL" id="CAJNJA010088208">
    <property type="protein sequence ID" value="CAE7939218.1"/>
    <property type="molecule type" value="Genomic_DNA"/>
</dbReference>
<reference evidence="13" key="1">
    <citation type="submission" date="2021-02" db="EMBL/GenBank/DDBJ databases">
        <authorList>
            <person name="Dougan E. K."/>
            <person name="Rhodes N."/>
            <person name="Thang M."/>
            <person name="Chan C."/>
        </authorList>
    </citation>
    <scope>NUCLEOTIDE SEQUENCE</scope>
</reference>
<dbReference type="GO" id="GO:0008610">
    <property type="term" value="P:lipid biosynthetic process"/>
    <property type="evidence" value="ECO:0007669"/>
    <property type="project" value="InterPro"/>
</dbReference>
<dbReference type="Gene3D" id="3.30.300.330">
    <property type="match status" value="1"/>
</dbReference>
<comment type="cofactor">
    <cofactor evidence="9">
        <name>FAD</name>
        <dbReference type="ChEBI" id="CHEBI:57692"/>
    </cofactor>
</comment>
<dbReference type="Pfam" id="PF07993">
    <property type="entry name" value="NAD_binding_4"/>
    <property type="match status" value="1"/>
</dbReference>
<feature type="binding site" evidence="9">
    <location>
        <begin position="1741"/>
        <end position="1744"/>
    </location>
    <ligand>
        <name>FAD</name>
        <dbReference type="ChEBI" id="CHEBI:57692"/>
    </ligand>
</feature>
<dbReference type="GO" id="GO:0016746">
    <property type="term" value="F:acyltransferase activity"/>
    <property type="evidence" value="ECO:0007669"/>
    <property type="project" value="InterPro"/>
</dbReference>
<keyword evidence="11" id="KW-1133">Transmembrane helix</keyword>
<dbReference type="SUPFAM" id="SSF56176">
    <property type="entry name" value="FAD-binding/transporter-associated domain-like"/>
    <property type="match status" value="1"/>
</dbReference>
<keyword evidence="14" id="KW-1185">Reference proteome</keyword>
<evidence type="ECO:0000256" key="7">
    <source>
        <dbReference type="PIRSR" id="PIRSR625650-1"/>
    </source>
</evidence>
<comment type="similarity">
    <text evidence="2">Belongs to the FAD-binding oxidoreductase/transferase type 4 family.</text>
</comment>
<dbReference type="InterPro" id="IPR002123">
    <property type="entry name" value="Plipid/glycerol_acylTrfase"/>
</dbReference>
<evidence type="ECO:0000256" key="1">
    <source>
        <dbReference type="ARBA" id="ARBA00004670"/>
    </source>
</evidence>
<feature type="transmembrane region" description="Helical" evidence="11">
    <location>
        <begin position="472"/>
        <end position="492"/>
    </location>
</feature>
<dbReference type="PANTHER" id="PTHR46568">
    <property type="entry name" value="ALKYLDIHYDROXYACETONEPHOSPHATE SYNTHASE, PEROXISOMAL"/>
    <property type="match status" value="1"/>
</dbReference>
<dbReference type="Gene3D" id="3.40.640.10">
    <property type="entry name" value="Type I PLP-dependent aspartate aminotransferase-like (Major domain)"/>
    <property type="match status" value="1"/>
</dbReference>
<evidence type="ECO:0000313" key="14">
    <source>
        <dbReference type="Proteomes" id="UP000601435"/>
    </source>
</evidence>
<dbReference type="InterPro" id="IPR036291">
    <property type="entry name" value="NAD(P)-bd_dom_sf"/>
</dbReference>
<dbReference type="Pfam" id="PF01553">
    <property type="entry name" value="Acyltransferase"/>
    <property type="match status" value="1"/>
</dbReference>
<dbReference type="Proteomes" id="UP000601435">
    <property type="component" value="Unassembled WGS sequence"/>
</dbReference>
<evidence type="ECO:0000256" key="11">
    <source>
        <dbReference type="SAM" id="Phobius"/>
    </source>
</evidence>
<dbReference type="InterPro" id="IPR036318">
    <property type="entry name" value="FAD-bd_PCMH-like_sf"/>
</dbReference>
<dbReference type="Pfam" id="PF01041">
    <property type="entry name" value="DegT_DnrJ_EryC1"/>
    <property type="match status" value="1"/>
</dbReference>
<dbReference type="Pfam" id="PF02913">
    <property type="entry name" value="FAD-oxidase_C"/>
    <property type="match status" value="1"/>
</dbReference>
<dbReference type="PROSITE" id="PS51387">
    <property type="entry name" value="FAD_PCMH"/>
    <property type="match status" value="1"/>
</dbReference>
<feature type="site" description="Important for enzyme activity" evidence="10">
    <location>
        <position position="1857"/>
    </location>
</feature>
<dbReference type="Gene3D" id="3.30.43.10">
    <property type="entry name" value="Uridine Diphospho-n-acetylenolpyruvylglucosamine Reductase, domain 2"/>
    <property type="match status" value="1"/>
</dbReference>
<dbReference type="InterPro" id="IPR016171">
    <property type="entry name" value="Vanillyl_alc_oxidase_C-sub2"/>
</dbReference>
<dbReference type="GO" id="GO:0071949">
    <property type="term" value="F:FAD binding"/>
    <property type="evidence" value="ECO:0007669"/>
    <property type="project" value="InterPro"/>
</dbReference>
<keyword evidence="11" id="KW-0812">Transmembrane</keyword>
<dbReference type="SUPFAM" id="SSF51735">
    <property type="entry name" value="NAD(P)-binding Rossmann-fold domains"/>
    <property type="match status" value="1"/>
</dbReference>
<sequence>MAFVTKFAFAMGLLLGPLAPRLVGFCLLMMSMWSLRLQPRKVLDMSWLDLLVALRATWRRRDRSSLEQEISRSWGSEVLVTLSVRSGFDLLLSALALPKGSEVLFIPGITIPGMVQIVEAHGLQPVGVDPPSPTQMLPAKLAPFVTPQTRMVVISHLFGSIHKAGDLIREAQALGLLVVEDCAQSFIGSAPTRSLACAWPMGFRGHEVSDVTLSSFGNIKTLTALGGGVVRVRDAKLRSRMREIEAAWPVRSRGQRLWTVFRAVISKLFLTPMLYGLLEAVIAMLGLDFDRLIVTYVRGFAKLEYIRQQPTLELLELLLWRLQSQQAAAFEDTSLRSSVSRRRRLARIVIDRLEKEGIEFVSKGDGTNSWWLLPILCDDPRRMAKELVSRGFDATSTTTQLQRVVAAASCKQQALRVSDGQDFMNRVVYLPLTPILREAEAAALAEATLAAREAMRCGAAAPQGRPNAGSSLLVSLLGLLFLAWPGLMTWFLPSTSTMRSLMCWAGVLGIVVLILVRWLAADTGLRLDPKVLEALPPVVRSEGLEVCKKMPLSVRIDGAVLLTGGTGFVGGGILFSLLARAEELGITKIVLMVRQRSGKSLAERLQKLRDHTMFDEVRETFDKLVVGLEGDTSQRNFGWTEAQPSWPHRESLKAVLHCAGDVRFQQPMQQAAVSLISATLQMQQLASQWKAKRFLFVSTAFVHAVPPPSTEALQERLVELRDFDAMELYRDAMSHGGWAQTAMRELGFPNTYTFCKAVAEHLVIRACDSEGLDVRIVRPSIVGPAWAYPFIGWAGDKPSTIVGAGTLLAKRGVRAFRDAFDHPCPVVPVDMVADISVTALGGAFSSEHGRIFQACLDSSEAHQMPSFRFFTAHYYQLLALRGSLSLAELGLMAKLLRWCDNATVFHIVHALINVLPMKLLGLLRICMERIFALVGMRLSKQFSTMVKVLESCCTLPMQYHSFSSPCVPWHFQSTLRLPEQWDFHEYFLICCRAGYAFARPSAGQLLAPGRNYAKEFAEIQIFGPSSVLSDLITAFAHPNAGPLYAVAAFVVRQGLSWLNLTVTVDGASLQSISKLDVPLVLCPQHRSVLDFVIIGLTCFQLQPVLPALQLPQVAADAEFSGLPFLGWALAGLGAFFVRRGGGSVQPDPALRAKVGKVFRSGRPLEVFLEGLRSRGRRQLRLRTGLLKALRDISQRTVALVPLAMSYELLPEDESLYREICGLPRDPLRSLDLVWWMLRGLKGELPALGEAFMRFGVLHTLDASSNVDHLVSDVQRELVELSSVTTLHCRALGEVLGFDAKEVVASLKSQVPLRSSCVPEKPGPMPPAECWPLVLQAATLSPIRRRLPRHWGRWLVEGLAEDVANGKETGRVPGARVSSAFAKFQLSAGAQGESELASGALDLKALAGAFESHLLAAEKAAEQASEVLRQSGTVEITEEHLVQQLLGTETPQVPPPLAQGAAAIVASRFKSTRSLGASVKGKQPVRGSVAPVTPLWPAHEADQLKNEESLDRWGFKDTKFVAQYVDGKPAAQISSQRYKAFGRQPLFRLWDLFQRQLAVPLNVRDMIADRPMPELPKPAEGLEEVLRKVLPSGRAHFDAESRIRAGTGHGLADIWRLRTRQMVRFADAVVSPISEEEVQALLKAAVDFNHGKGFGVIPVGGRTNVTSATLCPPKEVDPRPFVALDMRGLASVLWVNAEDGVAMIEAGITGMNLKDALKQHGVTMGMEPDSMELSTLGGWIATRASGMKRARYGNIEDMVLEVRVVTPTGPIWQRHGDPRVPAQSQTAIGRASTNIGLPALVLGSEGCLGIITSAVVRVRPLPEVVEYQSIVFPDWDRGAAWMREVARMPAGLRPASCRLMDQNQLELAQALKEGSEQKTASSNLRASLREAYLYCKGVSLAQASAATLVFEGTHAEVKLQMKEVSKLVSKAGGIWGGASSGAAGYTLTFAIAYLRDFGLDYRILAESLETMAPWSAIHMVWPKVTASVARKHRELCLPGRPFMSCRMTQLYDEGGVLYMYIAVCTNGLEPKRALEAFESLEHTAREAILDAGGCLSHHHGVGKLRASLLPQTQSPALTQVLRDFKTALDPSNVLAAGNGIWAASPAEDSDDLHSIESAACALFLAVLLRLKDCGFNVSDVYEGNKAQIAPQRQDSVLEHGSLNV</sequence>